<dbReference type="AlphaFoldDB" id="A0A915K299"/>
<sequence length="147" mass="17010">MDNIFHAAFDVFLKELMIKMIKIRMRKPMTNINNARFWITRLIIRLSTRLLSDKSSSVILISTKGILNEIFRARAIQQDSTQIWESVTSTSICRFAKAGISKEHLDDEPQVGAVLTAILDQYRDRFGTTNIDFNLNDYFTFDNELVT</sequence>
<dbReference type="Proteomes" id="UP000887565">
    <property type="component" value="Unplaced"/>
</dbReference>
<accession>A0A915K299</accession>
<name>A0A915K299_ROMCU</name>
<evidence type="ECO:0000313" key="1">
    <source>
        <dbReference type="Proteomes" id="UP000887565"/>
    </source>
</evidence>
<keyword evidence="1" id="KW-1185">Reference proteome</keyword>
<protein>
    <submittedName>
        <fullName evidence="2">Uncharacterized protein</fullName>
    </submittedName>
</protein>
<organism evidence="1 2">
    <name type="scientific">Romanomermis culicivorax</name>
    <name type="common">Nematode worm</name>
    <dbReference type="NCBI Taxonomy" id="13658"/>
    <lineage>
        <taxon>Eukaryota</taxon>
        <taxon>Metazoa</taxon>
        <taxon>Ecdysozoa</taxon>
        <taxon>Nematoda</taxon>
        <taxon>Enoplea</taxon>
        <taxon>Dorylaimia</taxon>
        <taxon>Mermithida</taxon>
        <taxon>Mermithoidea</taxon>
        <taxon>Mermithidae</taxon>
        <taxon>Romanomermis</taxon>
    </lineage>
</organism>
<reference evidence="2" key="1">
    <citation type="submission" date="2022-11" db="UniProtKB">
        <authorList>
            <consortium name="WormBaseParasite"/>
        </authorList>
    </citation>
    <scope>IDENTIFICATION</scope>
</reference>
<evidence type="ECO:0000313" key="2">
    <source>
        <dbReference type="WBParaSite" id="nRc.2.0.1.t32938-RA"/>
    </source>
</evidence>
<proteinExistence type="predicted"/>
<dbReference type="WBParaSite" id="nRc.2.0.1.t32938-RA">
    <property type="protein sequence ID" value="nRc.2.0.1.t32938-RA"/>
    <property type="gene ID" value="nRc.2.0.1.g32938"/>
</dbReference>